<dbReference type="InterPro" id="IPR000014">
    <property type="entry name" value="PAS"/>
</dbReference>
<keyword evidence="7" id="KW-1185">Reference proteome</keyword>
<feature type="domain" description="PAS" evidence="4">
    <location>
        <begin position="134"/>
        <end position="178"/>
    </location>
</feature>
<dbReference type="InterPro" id="IPR031803">
    <property type="entry name" value="BAT_GAF/HTH-assoc"/>
</dbReference>
<evidence type="ECO:0000256" key="1">
    <source>
        <dbReference type="ARBA" id="ARBA00023015"/>
    </source>
</evidence>
<evidence type="ECO:0000256" key="2">
    <source>
        <dbReference type="ARBA" id="ARBA00023163"/>
    </source>
</evidence>
<dbReference type="PROSITE" id="PS50113">
    <property type="entry name" value="PAC"/>
    <property type="match status" value="1"/>
</dbReference>
<dbReference type="AlphaFoldDB" id="A0ABD5QYR3"/>
<dbReference type="RefSeq" id="WP_256412350.1">
    <property type="nucleotide sequence ID" value="NZ_JANHDM010000009.1"/>
</dbReference>
<dbReference type="Pfam" id="PF13188">
    <property type="entry name" value="PAS_8"/>
    <property type="match status" value="1"/>
</dbReference>
<dbReference type="PANTHER" id="PTHR34236:SF1">
    <property type="entry name" value="DIMETHYL SULFOXIDE REDUCTASE TRANSCRIPTIONAL ACTIVATOR"/>
    <property type="match status" value="1"/>
</dbReference>
<dbReference type="PANTHER" id="PTHR34236">
    <property type="entry name" value="DIMETHYL SULFOXIDE REDUCTASE TRANSCRIPTIONAL ACTIVATOR"/>
    <property type="match status" value="1"/>
</dbReference>
<reference evidence="6 7" key="1">
    <citation type="journal article" date="2019" name="Int. J. Syst. Evol. Microbiol.">
        <title>The Global Catalogue of Microorganisms (GCM) 10K type strain sequencing project: providing services to taxonomists for standard genome sequencing and annotation.</title>
        <authorList>
            <consortium name="The Broad Institute Genomics Platform"/>
            <consortium name="The Broad Institute Genome Sequencing Center for Infectious Disease"/>
            <person name="Wu L."/>
            <person name="Ma J."/>
        </authorList>
    </citation>
    <scope>NUCLEOTIDE SEQUENCE [LARGE SCALE GENOMIC DNA]</scope>
    <source>
        <strain evidence="6 7">CGMCC 1.12124</strain>
    </source>
</reference>
<feature type="compositionally biased region" description="Polar residues" evidence="3">
    <location>
        <begin position="12"/>
        <end position="22"/>
    </location>
</feature>
<dbReference type="PROSITE" id="PS50112">
    <property type="entry name" value="PAS"/>
    <property type="match status" value="1"/>
</dbReference>
<proteinExistence type="predicted"/>
<keyword evidence="2" id="KW-0804">Transcription</keyword>
<comment type="caution">
    <text evidence="6">The sequence shown here is derived from an EMBL/GenBank/DDBJ whole genome shotgun (WGS) entry which is preliminary data.</text>
</comment>
<sequence length="833" mass="89849">MYHDGSAEGDGPSTTGFEPTGTDTFRRIAGLLDRVSTGLLVVDDASTVTAWNRTAVDLLDLDGEPGGREVGRIAGSTGTDVGAAVERAFRTGEAVAFETALDRDEPVEIRVAPIGDVVAVAVRDVGERVEMRRELRRSGRILETLDDGVYTLDEAFVITSVNDAITTITGYDREELVGSHASMLAGSETIEMADEIIERLRGDGSDVGVIESTIRTADGDVLPVETHFSTVEFASGRKRRVGVIRDLSERRRSERILRELNRSARRFLRADTERVVYETILDVATTVWPDATVVAYSFDEVESVLDPVVASGELPGPRGPGSTVWEEFLTGEDGVTVPGDGPSPARPNGRDDAHPSGRVVERSDDAAESAVRTLYATLDEHGLLYVEIPEENANNVEESVELVAANAVAALGRVVRETELSRQSEALTERNRTLERLHELNDLIRRVNGALVDADTLQEVGDAVCALLVDADPIRFAWLGETYLTGGGLDLVSDAGDGERYLDAFEFGSAEPPTGPSAFRNDPTRRALDAGETVVVTDVSRGLHEATWRERALVCGYRSVLAVPLSYDDLDYGVLTLYADRTGTFDGEFGELLAELGNTVADAVNSNETRRSLRSESFVELELHVDAPDALSVRLADALGEPIRIDGTVPQGDDRSLVYVSSDVDLASASSTVPAVESARRLDDGATSRTELSVAGRTVADRLATHGANVDSLVAASSGIDVTVTLPRSVGVRSFVEALDDRYGTVELRSRRDKDTVEEQSGGSATVVDRLTDRQFEAVRTAYLSGYFEWPRTSTGEEVAAAMGITQPTFNRHLRTSERKVFSAVFGGTDSGE</sequence>
<evidence type="ECO:0000259" key="5">
    <source>
        <dbReference type="PROSITE" id="PS50113"/>
    </source>
</evidence>
<protein>
    <submittedName>
        <fullName evidence="6">Bacterio-opsin activator domain-containing protein</fullName>
    </submittedName>
</protein>
<dbReference type="Gene3D" id="3.30.450.20">
    <property type="entry name" value="PAS domain"/>
    <property type="match status" value="2"/>
</dbReference>
<dbReference type="InterPro" id="IPR029016">
    <property type="entry name" value="GAF-like_dom_sf"/>
</dbReference>
<dbReference type="InterPro" id="IPR003018">
    <property type="entry name" value="GAF"/>
</dbReference>
<dbReference type="Pfam" id="PF13426">
    <property type="entry name" value="PAS_9"/>
    <property type="match status" value="1"/>
</dbReference>
<keyword evidence="1" id="KW-0805">Transcription regulation</keyword>
<dbReference type="SUPFAM" id="SSF55781">
    <property type="entry name" value="GAF domain-like"/>
    <property type="match status" value="1"/>
</dbReference>
<feature type="region of interest" description="Disordered" evidence="3">
    <location>
        <begin position="1"/>
        <end position="22"/>
    </location>
</feature>
<dbReference type="InterPro" id="IPR035965">
    <property type="entry name" value="PAS-like_dom_sf"/>
</dbReference>
<accession>A0ABD5QYR3</accession>
<dbReference type="EMBL" id="JBHSKY010000003">
    <property type="protein sequence ID" value="MFC5277833.1"/>
    <property type="molecule type" value="Genomic_DNA"/>
</dbReference>
<gene>
    <name evidence="6" type="ORF">ACFPM1_03490</name>
</gene>
<evidence type="ECO:0000313" key="7">
    <source>
        <dbReference type="Proteomes" id="UP001596118"/>
    </source>
</evidence>
<name>A0ABD5QYR3_9EURY</name>
<dbReference type="Pfam" id="PF15915">
    <property type="entry name" value="BAT"/>
    <property type="match status" value="1"/>
</dbReference>
<dbReference type="Pfam" id="PF04967">
    <property type="entry name" value="HTH_10"/>
    <property type="match status" value="1"/>
</dbReference>
<evidence type="ECO:0000259" key="4">
    <source>
        <dbReference type="PROSITE" id="PS50112"/>
    </source>
</evidence>
<dbReference type="Pfam" id="PF13185">
    <property type="entry name" value="GAF_2"/>
    <property type="match status" value="1"/>
</dbReference>
<dbReference type="Proteomes" id="UP001596118">
    <property type="component" value="Unassembled WGS sequence"/>
</dbReference>
<feature type="domain" description="PAC" evidence="5">
    <location>
        <begin position="208"/>
        <end position="259"/>
    </location>
</feature>
<feature type="compositionally biased region" description="Basic and acidic residues" evidence="3">
    <location>
        <begin position="348"/>
        <end position="365"/>
    </location>
</feature>
<organism evidence="6 7">
    <name type="scientific">Halorubrum rubrum</name>
    <dbReference type="NCBI Taxonomy" id="1126240"/>
    <lineage>
        <taxon>Archaea</taxon>
        <taxon>Methanobacteriati</taxon>
        <taxon>Methanobacteriota</taxon>
        <taxon>Stenosarchaea group</taxon>
        <taxon>Halobacteria</taxon>
        <taxon>Halobacteriales</taxon>
        <taxon>Haloferacaceae</taxon>
        <taxon>Halorubrum</taxon>
    </lineage>
</organism>
<dbReference type="SMART" id="SM00091">
    <property type="entry name" value="PAS"/>
    <property type="match status" value="2"/>
</dbReference>
<dbReference type="SUPFAM" id="SSF55785">
    <property type="entry name" value="PYP-like sensor domain (PAS domain)"/>
    <property type="match status" value="1"/>
</dbReference>
<evidence type="ECO:0000313" key="6">
    <source>
        <dbReference type="EMBL" id="MFC5277833.1"/>
    </source>
</evidence>
<dbReference type="CDD" id="cd00130">
    <property type="entry name" value="PAS"/>
    <property type="match status" value="1"/>
</dbReference>
<evidence type="ECO:0000256" key="3">
    <source>
        <dbReference type="SAM" id="MobiDB-lite"/>
    </source>
</evidence>
<dbReference type="Gene3D" id="3.30.450.40">
    <property type="match status" value="1"/>
</dbReference>
<feature type="region of interest" description="Disordered" evidence="3">
    <location>
        <begin position="332"/>
        <end position="365"/>
    </location>
</feature>
<dbReference type="NCBIfam" id="TIGR00229">
    <property type="entry name" value="sensory_box"/>
    <property type="match status" value="1"/>
</dbReference>
<dbReference type="InterPro" id="IPR007050">
    <property type="entry name" value="HTH_bacterioopsin"/>
</dbReference>
<dbReference type="InterPro" id="IPR000700">
    <property type="entry name" value="PAS-assoc_C"/>
</dbReference>